<dbReference type="SUPFAM" id="SSF53335">
    <property type="entry name" value="S-adenosyl-L-methionine-dependent methyltransferases"/>
    <property type="match status" value="1"/>
</dbReference>
<comment type="similarity">
    <text evidence="1">Belongs to the N(4)/N(6)-methyltransferase family.</text>
</comment>
<dbReference type="AlphaFoldDB" id="A0A515EKG1"/>
<dbReference type="GO" id="GO:0006298">
    <property type="term" value="P:mismatch repair"/>
    <property type="evidence" value="ECO:0007669"/>
    <property type="project" value="TreeGrafter"/>
</dbReference>
<name>A0A515EKG1_9BURK</name>
<dbReference type="RefSeq" id="WP_142808747.1">
    <property type="nucleotide sequence ID" value="NZ_CP036282.1"/>
</dbReference>
<dbReference type="PANTHER" id="PTHR30481">
    <property type="entry name" value="DNA ADENINE METHYLASE"/>
    <property type="match status" value="1"/>
</dbReference>
<evidence type="ECO:0000256" key="7">
    <source>
        <dbReference type="PIRSR" id="PIRSR000398-1"/>
    </source>
</evidence>
<dbReference type="EMBL" id="CP036282">
    <property type="protein sequence ID" value="QDL53152.1"/>
    <property type="molecule type" value="Genomic_DNA"/>
</dbReference>
<dbReference type="Gene3D" id="3.40.50.150">
    <property type="entry name" value="Vaccinia Virus protein VP39"/>
    <property type="match status" value="1"/>
</dbReference>
<dbReference type="PANTHER" id="PTHR30481:SF4">
    <property type="entry name" value="SITE-SPECIFIC DNA-METHYLTRANSFERASE (ADENINE-SPECIFIC)"/>
    <property type="match status" value="1"/>
</dbReference>
<dbReference type="REBASE" id="350460">
    <property type="entry name" value="M.RspGr4ORF2625P"/>
</dbReference>
<evidence type="ECO:0000256" key="2">
    <source>
        <dbReference type="ARBA" id="ARBA00011900"/>
    </source>
</evidence>
<dbReference type="InterPro" id="IPR029063">
    <property type="entry name" value="SAM-dependent_MTases_sf"/>
</dbReference>
<dbReference type="InterPro" id="IPR012263">
    <property type="entry name" value="M_m6A_EcoRV"/>
</dbReference>
<dbReference type="PIRSF" id="PIRSF000398">
    <property type="entry name" value="M_m6A_EcoRV"/>
    <property type="match status" value="1"/>
</dbReference>
<dbReference type="KEGG" id="rhg:EXZ61_02625"/>
<keyword evidence="3 8" id="KW-0489">Methyltransferase</keyword>
<gene>
    <name evidence="8" type="ORF">EXZ61_02625</name>
</gene>
<dbReference type="EC" id="2.1.1.72" evidence="2"/>
<organism evidence="8 9">
    <name type="scientific">Rhodoferax aquaticus</name>
    <dbReference type="NCBI Taxonomy" id="2527691"/>
    <lineage>
        <taxon>Bacteria</taxon>
        <taxon>Pseudomonadati</taxon>
        <taxon>Pseudomonadota</taxon>
        <taxon>Betaproteobacteria</taxon>
        <taxon>Burkholderiales</taxon>
        <taxon>Comamonadaceae</taxon>
        <taxon>Rhodoferax</taxon>
    </lineage>
</organism>
<evidence type="ECO:0000256" key="4">
    <source>
        <dbReference type="ARBA" id="ARBA00022679"/>
    </source>
</evidence>
<dbReference type="InterPro" id="IPR012327">
    <property type="entry name" value="MeTrfase_D12"/>
</dbReference>
<feature type="binding site" evidence="7">
    <location>
        <position position="25"/>
    </location>
    <ligand>
        <name>S-adenosyl-L-methionine</name>
        <dbReference type="ChEBI" id="CHEBI:59789"/>
    </ligand>
</feature>
<accession>A0A515EKG1</accession>
<reference evidence="9" key="2">
    <citation type="journal article" date="2020" name="Int. J. Syst. Evol. Microbiol.">
        <title>Genomic insights into a novel species Rhodoferax aquaticus sp. nov., isolated from freshwater.</title>
        <authorList>
            <person name="Li T."/>
            <person name="Zhuo Y."/>
            <person name="Jin C.Z."/>
            <person name="Wu X."/>
            <person name="Ko S.R."/>
            <person name="Jin F.J."/>
            <person name="Ahn C.Y."/>
            <person name="Oh H.M."/>
            <person name="Lee H.G."/>
            <person name="Jin L."/>
        </authorList>
    </citation>
    <scope>NUCLEOTIDE SEQUENCE [LARGE SCALE GENOMIC DNA]</scope>
    <source>
        <strain evidence="9">Gr-4</strain>
    </source>
</reference>
<evidence type="ECO:0000256" key="5">
    <source>
        <dbReference type="ARBA" id="ARBA00022691"/>
    </source>
</evidence>
<dbReference type="GO" id="GO:0009307">
    <property type="term" value="P:DNA restriction-modification system"/>
    <property type="evidence" value="ECO:0007669"/>
    <property type="project" value="InterPro"/>
</dbReference>
<feature type="binding site" evidence="7">
    <location>
        <position position="29"/>
    </location>
    <ligand>
        <name>S-adenosyl-L-methionine</name>
        <dbReference type="ChEBI" id="CHEBI:59789"/>
    </ligand>
</feature>
<dbReference type="GO" id="GO:0043565">
    <property type="term" value="F:sequence-specific DNA binding"/>
    <property type="evidence" value="ECO:0007669"/>
    <property type="project" value="TreeGrafter"/>
</dbReference>
<evidence type="ECO:0000256" key="3">
    <source>
        <dbReference type="ARBA" id="ARBA00022603"/>
    </source>
</evidence>
<sequence>MTKTKSVRTPLNNSTAPQAAPLVPWVGGKRRLAQHILPLFPQHDCYVEAFCGAAALFFLKEPAKVEVLNDVHGDLVRLYRVVQNHLEEFVRQFKWSLASREMYGWLQDTPPDTLTDIQRAARFFYLQKLGFGGKVDGQTFGVATTAKSRLNLLRLEEDLSLAHLRLHQVTIEHMDWAACVERYDRPHTLFYLDPPYYGTEGYGVGFGLEQYDRMADLLRTMNGKALVSVNDIPQMRLAFKGLAMQRLSINYTVGASGRGREPKGELLIANFDI</sequence>
<evidence type="ECO:0000256" key="6">
    <source>
        <dbReference type="ARBA" id="ARBA00047942"/>
    </source>
</evidence>
<dbReference type="Proteomes" id="UP000317365">
    <property type="component" value="Chromosome"/>
</dbReference>
<dbReference type="GO" id="GO:1904047">
    <property type="term" value="F:S-adenosyl-L-methionine binding"/>
    <property type="evidence" value="ECO:0007669"/>
    <property type="project" value="TreeGrafter"/>
</dbReference>
<feature type="binding site" evidence="7">
    <location>
        <position position="193"/>
    </location>
    <ligand>
        <name>S-adenosyl-L-methionine</name>
        <dbReference type="ChEBI" id="CHEBI:59789"/>
    </ligand>
</feature>
<dbReference type="InterPro" id="IPR023095">
    <property type="entry name" value="Ade_MeTrfase_dom_2"/>
</dbReference>
<comment type="catalytic activity">
    <reaction evidence="6">
        <text>a 2'-deoxyadenosine in DNA + S-adenosyl-L-methionine = an N(6)-methyl-2'-deoxyadenosine in DNA + S-adenosyl-L-homocysteine + H(+)</text>
        <dbReference type="Rhea" id="RHEA:15197"/>
        <dbReference type="Rhea" id="RHEA-COMP:12418"/>
        <dbReference type="Rhea" id="RHEA-COMP:12419"/>
        <dbReference type="ChEBI" id="CHEBI:15378"/>
        <dbReference type="ChEBI" id="CHEBI:57856"/>
        <dbReference type="ChEBI" id="CHEBI:59789"/>
        <dbReference type="ChEBI" id="CHEBI:90615"/>
        <dbReference type="ChEBI" id="CHEBI:90616"/>
        <dbReference type="EC" id="2.1.1.72"/>
    </reaction>
</comment>
<keyword evidence="5" id="KW-0949">S-adenosyl-L-methionine</keyword>
<proteinExistence type="inferred from homology"/>
<keyword evidence="9" id="KW-1185">Reference proteome</keyword>
<keyword evidence="4" id="KW-0808">Transferase</keyword>
<dbReference type="PRINTS" id="PR00505">
    <property type="entry name" value="D12N6MTFRASE"/>
</dbReference>
<evidence type="ECO:0000256" key="1">
    <source>
        <dbReference type="ARBA" id="ARBA00006594"/>
    </source>
</evidence>
<protein>
    <recommendedName>
        <fullName evidence="2">site-specific DNA-methyltransferase (adenine-specific)</fullName>
        <ecNumber evidence="2">2.1.1.72</ecNumber>
    </recommendedName>
</protein>
<evidence type="ECO:0000313" key="9">
    <source>
        <dbReference type="Proteomes" id="UP000317365"/>
    </source>
</evidence>
<dbReference type="GO" id="GO:0032259">
    <property type="term" value="P:methylation"/>
    <property type="evidence" value="ECO:0007669"/>
    <property type="project" value="UniProtKB-KW"/>
</dbReference>
<dbReference type="Pfam" id="PF02086">
    <property type="entry name" value="MethyltransfD12"/>
    <property type="match status" value="1"/>
</dbReference>
<evidence type="ECO:0000313" key="8">
    <source>
        <dbReference type="EMBL" id="QDL53152.1"/>
    </source>
</evidence>
<dbReference type="GO" id="GO:0009007">
    <property type="term" value="F:site-specific DNA-methyltransferase (adenine-specific) activity"/>
    <property type="evidence" value="ECO:0007669"/>
    <property type="project" value="UniProtKB-EC"/>
</dbReference>
<feature type="binding site" evidence="7">
    <location>
        <position position="70"/>
    </location>
    <ligand>
        <name>S-adenosyl-L-methionine</name>
        <dbReference type="ChEBI" id="CHEBI:59789"/>
    </ligand>
</feature>
<reference evidence="9" key="1">
    <citation type="submission" date="2019-02" db="EMBL/GenBank/DDBJ databases">
        <title>Complete genome sequence of Rhodoferax sp. Gr-4.</title>
        <authorList>
            <person name="Jin L."/>
        </authorList>
    </citation>
    <scope>NUCLEOTIDE SEQUENCE [LARGE SCALE GENOMIC DNA]</scope>
    <source>
        <strain evidence="9">Gr-4</strain>
    </source>
</reference>
<dbReference type="Gene3D" id="1.10.1020.10">
    <property type="entry name" value="Adenine-specific Methyltransferase, Domain 2"/>
    <property type="match status" value="1"/>
</dbReference>